<feature type="transmembrane region" description="Helical" evidence="10">
    <location>
        <begin position="398"/>
        <end position="416"/>
    </location>
</feature>
<evidence type="ECO:0000256" key="10">
    <source>
        <dbReference type="SAM" id="Phobius"/>
    </source>
</evidence>
<organism evidence="15">
    <name type="scientific">freshwater metagenome</name>
    <dbReference type="NCBI Taxonomy" id="449393"/>
    <lineage>
        <taxon>unclassified sequences</taxon>
        <taxon>metagenomes</taxon>
        <taxon>ecological metagenomes</taxon>
    </lineage>
</organism>
<feature type="transmembrane region" description="Helical" evidence="10">
    <location>
        <begin position="312"/>
        <end position="333"/>
    </location>
</feature>
<keyword evidence="4" id="KW-0997">Cell inner membrane</keyword>
<evidence type="ECO:0000256" key="4">
    <source>
        <dbReference type="ARBA" id="ARBA00022519"/>
    </source>
</evidence>
<feature type="transmembrane region" description="Helical" evidence="10">
    <location>
        <begin position="279"/>
        <end position="300"/>
    </location>
</feature>
<evidence type="ECO:0000256" key="9">
    <source>
        <dbReference type="ARBA" id="ARBA00037230"/>
    </source>
</evidence>
<feature type="transmembrane region" description="Helical" evidence="10">
    <location>
        <begin position="41"/>
        <end position="62"/>
    </location>
</feature>
<keyword evidence="7 10" id="KW-1133">Transmembrane helix</keyword>
<feature type="domain" description="Cytochrome c-type biogenesis protein CcmF C-terminal" evidence="12">
    <location>
        <begin position="319"/>
        <end position="628"/>
    </location>
</feature>
<feature type="transmembrane region" description="Helical" evidence="10">
    <location>
        <begin position="609"/>
        <end position="629"/>
    </location>
</feature>
<dbReference type="AlphaFoldDB" id="A0A6J7HUC0"/>
<dbReference type="InterPro" id="IPR003567">
    <property type="entry name" value="Cyt_c_biogenesis"/>
</dbReference>
<dbReference type="Pfam" id="PF01578">
    <property type="entry name" value="Cytochrom_C_asm"/>
    <property type="match status" value="1"/>
</dbReference>
<evidence type="ECO:0000259" key="11">
    <source>
        <dbReference type="Pfam" id="PF01578"/>
    </source>
</evidence>
<dbReference type="PRINTS" id="PR01411">
    <property type="entry name" value="CCMFBIOGNSIS"/>
</dbReference>
<feature type="transmembrane region" description="Helical" evidence="10">
    <location>
        <begin position="251"/>
        <end position="267"/>
    </location>
</feature>
<dbReference type="GO" id="GO:0005886">
    <property type="term" value="C:plasma membrane"/>
    <property type="evidence" value="ECO:0007669"/>
    <property type="project" value="UniProtKB-SubCell"/>
</dbReference>
<comment type="function">
    <text evidence="9">Required for the biogenesis of c-type cytochromes. Possible subunit of a heme lyase.</text>
</comment>
<evidence type="ECO:0000256" key="5">
    <source>
        <dbReference type="ARBA" id="ARBA00022692"/>
    </source>
</evidence>
<dbReference type="Pfam" id="PF16327">
    <property type="entry name" value="CcmF_C"/>
    <property type="match status" value="1"/>
</dbReference>
<feature type="transmembrane region" description="Helical" evidence="10">
    <location>
        <begin position="122"/>
        <end position="142"/>
    </location>
</feature>
<name>A0A6J7HUC0_9ZZZZ</name>
<feature type="transmembrane region" description="Helical" evidence="10">
    <location>
        <begin position="212"/>
        <end position="231"/>
    </location>
</feature>
<feature type="domain" description="Cytochrome c assembly protein" evidence="11">
    <location>
        <begin position="89"/>
        <end position="298"/>
    </location>
</feature>
<dbReference type="EMBL" id="CAFBNA010000009">
    <property type="protein sequence ID" value="CAB4922216.1"/>
    <property type="molecule type" value="Genomic_DNA"/>
</dbReference>
<dbReference type="InterPro" id="IPR002541">
    <property type="entry name" value="Cyt_c_assembly"/>
</dbReference>
<feature type="transmembrane region" description="Helical" evidence="10">
    <location>
        <begin position="180"/>
        <end position="200"/>
    </location>
</feature>
<dbReference type="GO" id="GO:0015232">
    <property type="term" value="F:heme transmembrane transporter activity"/>
    <property type="evidence" value="ECO:0007669"/>
    <property type="project" value="InterPro"/>
</dbReference>
<dbReference type="PANTHER" id="PTHR43653">
    <property type="entry name" value="CYTOCHROME C ASSEMBLY PROTEIN-RELATED"/>
    <property type="match status" value="1"/>
</dbReference>
<sequence>MNLALGRAGVTLGLAAAILGAVTVGYGLIRHRPELVRLSRWYAGLVFLGGFIAAFAMERALITRDFTVKYVADNGSTKTPALYNFATLWGALEGSIILWALILGGYLVAVVLKFRKRLADPLVGWAVFTMLLVCIFFFWMLVGPANPFKSFSPPVGFDGPGPNPLLQNHPLMAFHPPMLYLGYVGFTVPFAFAIAALITGRVGEGWLLATRRWTLIAWGFLTVGIILGSWWSYEVLGWGGYWAWDPVENASFLPWLTGTAYLHSVLVQERRGMLRVWNISLLCATFALTILGTFITRSGVLESVHAFTTSGVGVALISFFALIVLSTVVLIGWRGDRLRSPGRIDSPLSREGAFLANNVLFAAFAFVILLGTLFPLIVEAINNDRVSVGVPYFNRMTMPIGLTLLFLMAIAPVLPWRKASGELLRHRLIWPAWIGVGSMIFAVVVGARGFAPVLAFGLGGFAAGSAGRQLVLATRRQGWRGLVGRANGGMIVHLGVVIIAVAFAASSSYVRQAEFTLTPGQSAQFAGHTLVYEGQNIKQESAKIVDQVLIRIDGTGPWAPSLNKFANGNQTIGTPSVRSTFTDDVALSVIDIKDGENGSVTIRVTVQPLIIWLWIGGAVMAFGTLLAVFPGRRRNPLDAVSAPVSVEPPKEPTGATA</sequence>
<proteinExistence type="inferred from homology"/>
<dbReference type="InterPro" id="IPR003568">
    <property type="entry name" value="Cyt_c_biogenesis_CcmF"/>
</dbReference>
<evidence type="ECO:0000256" key="7">
    <source>
        <dbReference type="ARBA" id="ARBA00022989"/>
    </source>
</evidence>
<comment type="similarity">
    <text evidence="2">Belongs to the CcmF/CycK/Ccl1/NrfE/CcsA family.</text>
</comment>
<evidence type="ECO:0000256" key="6">
    <source>
        <dbReference type="ARBA" id="ARBA00022748"/>
    </source>
</evidence>
<evidence type="ECO:0000313" key="13">
    <source>
        <dbReference type="EMBL" id="CAB4599265.1"/>
    </source>
</evidence>
<evidence type="ECO:0000259" key="12">
    <source>
        <dbReference type="Pfam" id="PF16327"/>
    </source>
</evidence>
<feature type="transmembrane region" description="Helical" evidence="10">
    <location>
        <begin position="491"/>
        <end position="510"/>
    </location>
</feature>
<keyword evidence="5 10" id="KW-0812">Transmembrane</keyword>
<gene>
    <name evidence="13" type="ORF">UFOPK1827_00466</name>
    <name evidence="14" type="ORF">UFOPK2000_00101</name>
    <name evidence="15" type="ORF">UFOPK3708_00320</name>
</gene>
<evidence type="ECO:0000256" key="2">
    <source>
        <dbReference type="ARBA" id="ARBA00009186"/>
    </source>
</evidence>
<dbReference type="GO" id="GO:0020037">
    <property type="term" value="F:heme binding"/>
    <property type="evidence" value="ECO:0007669"/>
    <property type="project" value="InterPro"/>
</dbReference>
<feature type="transmembrane region" description="Helical" evidence="10">
    <location>
        <begin position="428"/>
        <end position="447"/>
    </location>
</feature>
<dbReference type="PANTHER" id="PTHR43653:SF1">
    <property type="entry name" value="CYTOCHROME C-TYPE BIOGENESIS PROTEIN CCMF"/>
    <property type="match status" value="1"/>
</dbReference>
<comment type="subcellular location">
    <subcellularLocation>
        <location evidence="1">Cell inner membrane</location>
        <topology evidence="1">Multi-pass membrane protein</topology>
    </subcellularLocation>
</comment>
<evidence type="ECO:0000256" key="1">
    <source>
        <dbReference type="ARBA" id="ARBA00004429"/>
    </source>
</evidence>
<keyword evidence="6" id="KW-0201">Cytochrome c-type biogenesis</keyword>
<feature type="transmembrane region" description="Helical" evidence="10">
    <location>
        <begin position="354"/>
        <end position="378"/>
    </location>
</feature>
<keyword evidence="3" id="KW-1003">Cell membrane</keyword>
<dbReference type="GO" id="GO:0017004">
    <property type="term" value="P:cytochrome complex assembly"/>
    <property type="evidence" value="ECO:0007669"/>
    <property type="project" value="UniProtKB-KW"/>
</dbReference>
<evidence type="ECO:0000256" key="8">
    <source>
        <dbReference type="ARBA" id="ARBA00023136"/>
    </source>
</evidence>
<evidence type="ECO:0000256" key="3">
    <source>
        <dbReference type="ARBA" id="ARBA00022475"/>
    </source>
</evidence>
<evidence type="ECO:0000313" key="14">
    <source>
        <dbReference type="EMBL" id="CAB4621957.1"/>
    </source>
</evidence>
<dbReference type="InterPro" id="IPR032523">
    <property type="entry name" value="CcmF_C"/>
</dbReference>
<reference evidence="15" key="1">
    <citation type="submission" date="2020-05" db="EMBL/GenBank/DDBJ databases">
        <authorList>
            <person name="Chiriac C."/>
            <person name="Salcher M."/>
            <person name="Ghai R."/>
            <person name="Kavagutti S V."/>
        </authorList>
    </citation>
    <scope>NUCLEOTIDE SEQUENCE</scope>
</reference>
<feature type="transmembrane region" description="Helical" evidence="10">
    <location>
        <begin position="82"/>
        <end position="110"/>
    </location>
</feature>
<keyword evidence="8 10" id="KW-0472">Membrane</keyword>
<accession>A0A6J7HUC0</accession>
<dbReference type="PRINTS" id="PR01410">
    <property type="entry name" value="CCBIOGENESIS"/>
</dbReference>
<dbReference type="EMBL" id="CAEZVK010000004">
    <property type="protein sequence ID" value="CAB4621957.1"/>
    <property type="molecule type" value="Genomic_DNA"/>
</dbReference>
<dbReference type="EMBL" id="CAEZUO010000013">
    <property type="protein sequence ID" value="CAB4599265.1"/>
    <property type="molecule type" value="Genomic_DNA"/>
</dbReference>
<evidence type="ECO:0000313" key="15">
    <source>
        <dbReference type="EMBL" id="CAB4922216.1"/>
    </source>
</evidence>
<protein>
    <submittedName>
        <fullName evidence="15">Unannotated protein</fullName>
    </submittedName>
</protein>
<feature type="transmembrane region" description="Helical" evidence="10">
    <location>
        <begin position="6"/>
        <end position="29"/>
    </location>
</feature>